<dbReference type="AlphaFoldDB" id="Q2J5U5"/>
<evidence type="ECO:0000313" key="3">
    <source>
        <dbReference type="Proteomes" id="UP000001937"/>
    </source>
</evidence>
<evidence type="ECO:0000256" key="1">
    <source>
        <dbReference type="SAM" id="MobiDB-lite"/>
    </source>
</evidence>
<feature type="region of interest" description="Disordered" evidence="1">
    <location>
        <begin position="39"/>
        <end position="65"/>
    </location>
</feature>
<dbReference type="OrthoDB" id="1882482at2"/>
<name>Q2J5U5_FRACC</name>
<dbReference type="SUPFAM" id="SSF158745">
    <property type="entry name" value="LanC-like"/>
    <property type="match status" value="1"/>
</dbReference>
<dbReference type="HOGENOM" id="CLU_1145875_0_0_11"/>
<dbReference type="Gene3D" id="1.50.10.20">
    <property type="match status" value="1"/>
</dbReference>
<dbReference type="InterPro" id="IPR007822">
    <property type="entry name" value="LANC-like"/>
</dbReference>
<accession>Q2J5U5</accession>
<keyword evidence="3" id="KW-1185">Reference proteome</keyword>
<dbReference type="Pfam" id="PF05147">
    <property type="entry name" value="LANC_like"/>
    <property type="match status" value="1"/>
</dbReference>
<feature type="compositionally biased region" description="Polar residues" evidence="1">
    <location>
        <begin position="44"/>
        <end position="54"/>
    </location>
</feature>
<proteinExistence type="predicted"/>
<organism evidence="2 3">
    <name type="scientific">Frankia casuarinae (strain DSM 45818 / CECT 9043 / HFP020203 / CcI3)</name>
    <dbReference type="NCBI Taxonomy" id="106370"/>
    <lineage>
        <taxon>Bacteria</taxon>
        <taxon>Bacillati</taxon>
        <taxon>Actinomycetota</taxon>
        <taxon>Actinomycetes</taxon>
        <taxon>Frankiales</taxon>
        <taxon>Frankiaceae</taxon>
        <taxon>Frankia</taxon>
    </lineage>
</organism>
<dbReference type="PhylomeDB" id="Q2J5U5"/>
<reference evidence="2 3" key="1">
    <citation type="journal article" date="2007" name="Genome Res.">
        <title>Genome characteristics of facultatively symbiotic Frankia sp. strains reflect host range and host plant biogeography.</title>
        <authorList>
            <person name="Normand P."/>
            <person name="Lapierre P."/>
            <person name="Tisa L.S."/>
            <person name="Gogarten J.P."/>
            <person name="Alloisio N."/>
            <person name="Bagnarol E."/>
            <person name="Bassi C.A."/>
            <person name="Berry A.M."/>
            <person name="Bickhart D.M."/>
            <person name="Choisne N."/>
            <person name="Couloux A."/>
            <person name="Cournoyer B."/>
            <person name="Cruveiller S."/>
            <person name="Daubin V."/>
            <person name="Demange N."/>
            <person name="Francino M.P."/>
            <person name="Goltsman E."/>
            <person name="Huang Y."/>
            <person name="Kopp O.R."/>
            <person name="Labarre L."/>
            <person name="Lapidus A."/>
            <person name="Lavire C."/>
            <person name="Marechal J."/>
            <person name="Martinez M."/>
            <person name="Mastronunzio J.E."/>
            <person name="Mullin B.C."/>
            <person name="Niemann J."/>
            <person name="Pujic P."/>
            <person name="Rawnsley T."/>
            <person name="Rouy Z."/>
            <person name="Schenowitz C."/>
            <person name="Sellstedt A."/>
            <person name="Tavares F."/>
            <person name="Tomkins J.P."/>
            <person name="Vallenet D."/>
            <person name="Valverde C."/>
            <person name="Wall L.G."/>
            <person name="Wang Y."/>
            <person name="Medigue C."/>
            <person name="Benson D.R."/>
        </authorList>
    </citation>
    <scope>NUCLEOTIDE SEQUENCE [LARGE SCALE GENOMIC DNA]</scope>
    <source>
        <strain evidence="3">DSM 45818 / CECT 9043 / CcI3</strain>
    </source>
</reference>
<evidence type="ECO:0000313" key="2">
    <source>
        <dbReference type="EMBL" id="ABD13347.1"/>
    </source>
</evidence>
<dbReference type="EMBL" id="CP000249">
    <property type="protein sequence ID" value="ABD13347.1"/>
    <property type="molecule type" value="Genomic_DNA"/>
</dbReference>
<dbReference type="eggNOG" id="COG4403">
    <property type="taxonomic scope" value="Bacteria"/>
</dbReference>
<dbReference type="PRINTS" id="PR01955">
    <property type="entry name" value="LANCFRANKIA"/>
</dbReference>
<gene>
    <name evidence="2" type="ordered locus">Francci3_3997</name>
</gene>
<dbReference type="KEGG" id="fra:Francci3_3997"/>
<sequence>MPGLPRGEDRADQVPRLIGQVTGVRLAFCHVFQQNAPAGERKTINSAPQRSTQAETRRKRAERPLSDGIKVDGQTEAITRICWWLDAWEQQKPGGGSWWPQIVTLTDLDRGTTSQLGPLRPSWCYGTPGIARSQQLAARALHEPARQRRAETAFLDCLNDPTQLSRLTDRSLCHGTGGLLATARNIAADALTPISLTQPQLLHQPAAAEDDEPPGFLVGSAGADLATTATTTTSWDACLLLR</sequence>
<dbReference type="SMART" id="SM01260">
    <property type="entry name" value="LANC_like"/>
    <property type="match status" value="1"/>
</dbReference>
<dbReference type="Proteomes" id="UP000001937">
    <property type="component" value="Chromosome"/>
</dbReference>
<dbReference type="GO" id="GO:0031179">
    <property type="term" value="P:peptide modification"/>
    <property type="evidence" value="ECO:0007669"/>
    <property type="project" value="InterPro"/>
</dbReference>
<protein>
    <submittedName>
        <fullName evidence="2">Uncharacterized protein</fullName>
    </submittedName>
</protein>
<dbReference type="STRING" id="106370.Francci3_3997"/>